<dbReference type="Gene3D" id="2.130.10.10">
    <property type="entry name" value="YVTN repeat-like/Quinoprotein amine dehydrogenase"/>
    <property type="match status" value="1"/>
</dbReference>
<dbReference type="PROSITE" id="PS50294">
    <property type="entry name" value="WD_REPEATS_REGION"/>
    <property type="match status" value="1"/>
</dbReference>
<evidence type="ECO:0000256" key="1">
    <source>
        <dbReference type="ARBA" id="ARBA00022574"/>
    </source>
</evidence>
<feature type="region of interest" description="Disordered" evidence="4">
    <location>
        <begin position="442"/>
        <end position="497"/>
    </location>
</feature>
<dbReference type="Proteomes" id="UP000269793">
    <property type="component" value="Chromosome I"/>
</dbReference>
<gene>
    <name evidence="5" type="ORF">DNF11_0387</name>
</gene>
<dbReference type="AlphaFoldDB" id="A0A3G2S5A1"/>
<dbReference type="Pfam" id="PF00400">
    <property type="entry name" value="WD40"/>
    <property type="match status" value="1"/>
</dbReference>
<dbReference type="InterPro" id="IPR019775">
    <property type="entry name" value="WD40_repeat_CS"/>
</dbReference>
<dbReference type="SMART" id="SM00320">
    <property type="entry name" value="WD40"/>
    <property type="match status" value="1"/>
</dbReference>
<evidence type="ECO:0000256" key="3">
    <source>
        <dbReference type="PROSITE-ProRule" id="PRU00221"/>
    </source>
</evidence>
<dbReference type="SUPFAM" id="SSF50978">
    <property type="entry name" value="WD40 repeat-like"/>
    <property type="match status" value="1"/>
</dbReference>
<keyword evidence="1 3" id="KW-0853">WD repeat</keyword>
<dbReference type="PROSITE" id="PS50082">
    <property type="entry name" value="WD_REPEATS_2"/>
    <property type="match status" value="1"/>
</dbReference>
<keyword evidence="2" id="KW-0677">Repeat</keyword>
<feature type="compositionally biased region" description="Pro residues" evidence="4">
    <location>
        <begin position="450"/>
        <end position="461"/>
    </location>
</feature>
<dbReference type="InterPro" id="IPR015943">
    <property type="entry name" value="WD40/YVTN_repeat-like_dom_sf"/>
</dbReference>
<dbReference type="EMBL" id="CP033148">
    <property type="protein sequence ID" value="AYO41337.1"/>
    <property type="molecule type" value="Genomic_DNA"/>
</dbReference>
<feature type="repeat" description="WD" evidence="3">
    <location>
        <begin position="108"/>
        <end position="145"/>
    </location>
</feature>
<dbReference type="STRING" id="425264.A0A3G2S5A1"/>
<evidence type="ECO:0000313" key="5">
    <source>
        <dbReference type="EMBL" id="AYO41337.1"/>
    </source>
</evidence>
<dbReference type="InterPro" id="IPR036322">
    <property type="entry name" value="WD40_repeat_dom_sf"/>
</dbReference>
<proteinExistence type="predicted"/>
<dbReference type="OrthoDB" id="10250769at2759"/>
<organism evidence="5 6">
    <name type="scientific">Malassezia restricta (strain ATCC 96810 / NBRC 103918 / CBS 7877)</name>
    <name type="common">Seborrheic dermatitis infection agent</name>
    <dbReference type="NCBI Taxonomy" id="425264"/>
    <lineage>
        <taxon>Eukaryota</taxon>
        <taxon>Fungi</taxon>
        <taxon>Dikarya</taxon>
        <taxon>Basidiomycota</taxon>
        <taxon>Ustilaginomycotina</taxon>
        <taxon>Malasseziomycetes</taxon>
        <taxon>Malasseziales</taxon>
        <taxon>Malasseziaceae</taxon>
        <taxon>Malassezia</taxon>
    </lineage>
</organism>
<dbReference type="VEuPathDB" id="FungiDB:DNF11_0387"/>
<evidence type="ECO:0000313" key="6">
    <source>
        <dbReference type="Proteomes" id="UP000269793"/>
    </source>
</evidence>
<sequence length="534" mass="58276">MATALIAQSRALYRLPIEVWTLILLQLEPAEIVVVRNATRAMYAAGTSYLLWNALLVHYEKRSIPIAWYDCKLHDNCAQALERSLLVARRVSLAWQTHGAQPKRVVRFRAHANRITSIKMIPGCTASDYWLITGSVDGFVRVWDVHRALSQNGAMDVTPELHQDMSLPEDAVPVDPATDIRRSSNAFLVAEVDTGGDVTSIDASMDRTTRTMRIAVGSYYNAAACLLYELHLDTLPHIMDLCATLDPPEWCGTQCVSLLHDVVAVGTYTGRVYLLHWHTGERCMLEHAEPGSIAALKLLPSYMISITRLGSMYVYERFGTTQARLVAQHTLSPHPILSVSFGESCMERAGQLASGTITDPTPLAVMCADPVGVSHWVWRSAEELTKIRHLDMPPERLIGASIGALGRCGLITTSLGGVPPVCSARAYTQGRTLCSIRPTPELTLPEWNQAPPPTPPTPPLPQGDGGSPAPSQRRRARVDSFSSTSTTSSIAPAPSSRVDMLTESALDEARGLVCLASVRGAVWISDYGNSLDTM</sequence>
<name>A0A3G2S5A1_MALR7</name>
<feature type="compositionally biased region" description="Low complexity" evidence="4">
    <location>
        <begin position="480"/>
        <end position="496"/>
    </location>
</feature>
<dbReference type="PROSITE" id="PS00678">
    <property type="entry name" value="WD_REPEATS_1"/>
    <property type="match status" value="1"/>
</dbReference>
<dbReference type="InterPro" id="IPR001680">
    <property type="entry name" value="WD40_rpt"/>
</dbReference>
<protein>
    <submittedName>
        <fullName evidence="5">WD domain, G-beta repeat</fullName>
    </submittedName>
</protein>
<evidence type="ECO:0000256" key="4">
    <source>
        <dbReference type="SAM" id="MobiDB-lite"/>
    </source>
</evidence>
<keyword evidence="6" id="KW-1185">Reference proteome</keyword>
<accession>A0A3G2S5A1</accession>
<evidence type="ECO:0000256" key="2">
    <source>
        <dbReference type="ARBA" id="ARBA00022737"/>
    </source>
</evidence>
<reference evidence="5 6" key="1">
    <citation type="submission" date="2018-10" db="EMBL/GenBank/DDBJ databases">
        <title>Complete genome sequence of Malassezia restricta CBS 7877.</title>
        <authorList>
            <person name="Morand S.C."/>
            <person name="Bertignac M."/>
            <person name="Iltis A."/>
            <person name="Kolder I."/>
            <person name="Pirovano W."/>
            <person name="Jourdain R."/>
            <person name="Clavaud C."/>
        </authorList>
    </citation>
    <scope>NUCLEOTIDE SEQUENCE [LARGE SCALE GENOMIC DNA]</scope>
    <source>
        <strain evidence="5 6">CBS 7877</strain>
    </source>
</reference>